<dbReference type="RefSeq" id="WP_317083196.1">
    <property type="nucleotide sequence ID" value="NZ_CP136594.1"/>
</dbReference>
<keyword evidence="6 7" id="KW-0472">Membrane</keyword>
<dbReference type="KEGG" id="acoa:RB602_04090"/>
<keyword evidence="4 7" id="KW-0812">Transmembrane</keyword>
<name>A0AA97I0P6_9SPHN</name>
<dbReference type="GO" id="GO:0005886">
    <property type="term" value="C:plasma membrane"/>
    <property type="evidence" value="ECO:0007669"/>
    <property type="project" value="UniProtKB-SubCell"/>
</dbReference>
<evidence type="ECO:0000256" key="5">
    <source>
        <dbReference type="ARBA" id="ARBA00022989"/>
    </source>
</evidence>
<dbReference type="NCBIfam" id="TIGR00427">
    <property type="entry name" value="NAAT family transporter"/>
    <property type="match status" value="1"/>
</dbReference>
<evidence type="ECO:0000256" key="3">
    <source>
        <dbReference type="ARBA" id="ARBA00022475"/>
    </source>
</evidence>
<dbReference type="PANTHER" id="PTHR33508:SF1">
    <property type="entry name" value="UPF0056 MEMBRANE PROTEIN YHCE"/>
    <property type="match status" value="1"/>
</dbReference>
<reference evidence="8 9" key="1">
    <citation type="submission" date="2023-10" db="EMBL/GenBank/DDBJ databases">
        <title>Complete genome sequence of a Sphingomonadaceae bacterium.</title>
        <authorList>
            <person name="Yan C."/>
        </authorList>
    </citation>
    <scope>NUCLEOTIDE SEQUENCE [LARGE SCALE GENOMIC DNA]</scope>
    <source>
        <strain evidence="8 9">SCSIO 66989</strain>
    </source>
</reference>
<organism evidence="8 9">
    <name type="scientific">Alterisphingorhabdus coralli</name>
    <dbReference type="NCBI Taxonomy" id="3071408"/>
    <lineage>
        <taxon>Bacteria</taxon>
        <taxon>Pseudomonadati</taxon>
        <taxon>Pseudomonadota</taxon>
        <taxon>Alphaproteobacteria</taxon>
        <taxon>Sphingomonadales</taxon>
        <taxon>Sphingomonadaceae</taxon>
        <taxon>Alterisphingorhabdus (ex Yan et al. 2024)</taxon>
    </lineage>
</organism>
<dbReference type="AlphaFoldDB" id="A0AA97I0P6"/>
<feature type="transmembrane region" description="Helical" evidence="7">
    <location>
        <begin position="143"/>
        <end position="162"/>
    </location>
</feature>
<feature type="transmembrane region" description="Helical" evidence="7">
    <location>
        <begin position="6"/>
        <end position="29"/>
    </location>
</feature>
<evidence type="ECO:0000256" key="7">
    <source>
        <dbReference type="RuleBase" id="RU362048"/>
    </source>
</evidence>
<feature type="transmembrane region" description="Helical" evidence="7">
    <location>
        <begin position="41"/>
        <end position="66"/>
    </location>
</feature>
<evidence type="ECO:0000256" key="4">
    <source>
        <dbReference type="ARBA" id="ARBA00022692"/>
    </source>
</evidence>
<dbReference type="InterPro" id="IPR002771">
    <property type="entry name" value="Multi_antbiot-R_MarC"/>
</dbReference>
<dbReference type="Proteomes" id="UP001302429">
    <property type="component" value="Chromosome"/>
</dbReference>
<keyword evidence="9" id="KW-1185">Reference proteome</keyword>
<evidence type="ECO:0000256" key="6">
    <source>
        <dbReference type="ARBA" id="ARBA00023136"/>
    </source>
</evidence>
<dbReference type="Pfam" id="PF01914">
    <property type="entry name" value="MarC"/>
    <property type="match status" value="1"/>
</dbReference>
<evidence type="ECO:0000256" key="2">
    <source>
        <dbReference type="ARBA" id="ARBA00009784"/>
    </source>
</evidence>
<dbReference type="PANTHER" id="PTHR33508">
    <property type="entry name" value="UPF0056 MEMBRANE PROTEIN YHCE"/>
    <property type="match status" value="1"/>
</dbReference>
<feature type="transmembrane region" description="Helical" evidence="7">
    <location>
        <begin position="111"/>
        <end position="131"/>
    </location>
</feature>
<evidence type="ECO:0000256" key="1">
    <source>
        <dbReference type="ARBA" id="ARBA00004651"/>
    </source>
</evidence>
<evidence type="ECO:0000313" key="9">
    <source>
        <dbReference type="Proteomes" id="UP001302429"/>
    </source>
</evidence>
<feature type="transmembrane region" description="Helical" evidence="7">
    <location>
        <begin position="182"/>
        <end position="203"/>
    </location>
</feature>
<evidence type="ECO:0000313" key="8">
    <source>
        <dbReference type="EMBL" id="WOE75904.1"/>
    </source>
</evidence>
<comment type="similarity">
    <text evidence="2 7">Belongs to the UPF0056 (MarC) family.</text>
</comment>
<dbReference type="EMBL" id="CP136594">
    <property type="protein sequence ID" value="WOE75904.1"/>
    <property type="molecule type" value="Genomic_DNA"/>
</dbReference>
<accession>A0AA97I0P6</accession>
<proteinExistence type="inferred from homology"/>
<gene>
    <name evidence="8" type="ORF">RB602_04090</name>
</gene>
<comment type="caution">
    <text evidence="7">Lacks conserved residue(s) required for the propagation of feature annotation.</text>
</comment>
<protein>
    <recommendedName>
        <fullName evidence="7">UPF0056 membrane protein</fullName>
    </recommendedName>
</protein>
<keyword evidence="3" id="KW-1003">Cell membrane</keyword>
<comment type="subcellular location">
    <subcellularLocation>
        <location evidence="1 7">Cell membrane</location>
        <topology evidence="1 7">Multi-pass membrane protein</topology>
    </subcellularLocation>
</comment>
<keyword evidence="5 7" id="KW-1133">Transmembrane helix</keyword>
<sequence>MDYSFIDLLIIFGVVAGPAKAIAVFANAGKNMTRAERRQTVLTAVMTSSIILFAFALFGQAIIGIFHVSVPALEVAGGIILFVFAINLVLGESHDHDDEEGASGSPTSIALYPLAMPLLATPQAIVALVVVNARLPTLQDKVLALSALGTQMVINLAILMAIAMAMKPGGEGAKKSGGASEVVLRIVAILFCGFAVELVLLGLRDLGIVPQIDLPHG</sequence>